<dbReference type="SMART" id="SM00633">
    <property type="entry name" value="Glyco_10"/>
    <property type="match status" value="1"/>
</dbReference>
<dbReference type="GO" id="GO:0045493">
    <property type="term" value="P:xylan catabolic process"/>
    <property type="evidence" value="ECO:0007669"/>
    <property type="project" value="UniProtKB-KW"/>
</dbReference>
<evidence type="ECO:0000256" key="13">
    <source>
        <dbReference type="SAM" id="SignalP"/>
    </source>
</evidence>
<dbReference type="GO" id="GO:0031176">
    <property type="term" value="F:endo-1,4-beta-xylanase activity"/>
    <property type="evidence" value="ECO:0007669"/>
    <property type="project" value="UniProtKB-EC"/>
</dbReference>
<evidence type="ECO:0000256" key="5">
    <source>
        <dbReference type="ARBA" id="ARBA00022525"/>
    </source>
</evidence>
<reference evidence="15 16" key="1">
    <citation type="journal article" date="2015" name="Fungal Genet. Biol.">
        <title>Evolution of novel wood decay mechanisms in Agaricales revealed by the genome sequences of Fistulina hepatica and Cylindrobasidium torrendii.</title>
        <authorList>
            <person name="Floudas D."/>
            <person name="Held B.W."/>
            <person name="Riley R."/>
            <person name="Nagy L.G."/>
            <person name="Koehler G."/>
            <person name="Ransdell A.S."/>
            <person name="Younus H."/>
            <person name="Chow J."/>
            <person name="Chiniquy J."/>
            <person name="Lipzen A."/>
            <person name="Tritt A."/>
            <person name="Sun H."/>
            <person name="Haridas S."/>
            <person name="LaButti K."/>
            <person name="Ohm R.A."/>
            <person name="Kues U."/>
            <person name="Blanchette R.A."/>
            <person name="Grigoriev I.V."/>
            <person name="Minto R.E."/>
            <person name="Hibbett D.S."/>
        </authorList>
    </citation>
    <scope>NUCLEOTIDE SEQUENCE [LARGE SCALE GENOMIC DNA]</scope>
    <source>
        <strain evidence="15 16">ATCC 64428</strain>
    </source>
</reference>
<sequence length="353" mass="38774">MARFSHSISALFVLSTFLPQLASAQLNTLAKNAGKLYHGSATDNDELTDTAYLAILSNTSQFGQITPGNSMKWDATEPSRGVFTFEAGDVIADLAAKNDQLLRGHNCVWYSQLPSWVSSGDFNASELTQIVENHTATVVGHYAADLDSWDVVNEPLNDNGTFRDDVFYSTLGETYISIALEAARKADPNTKLYINEYNLEYSSAKSDAMVTLVKDLLNNSVPIDAIGFESHLIVGSVPTAIATQMELFTSLGLEVAVTELDIRMELPATEELLAQQKTDYETVINACASVSGCVGVTLWDYTDKYSWIPSTFPGYGEACPWDEVSQNDAFSPRMMSDRLSFRTWTLNLLTMAL</sequence>
<evidence type="ECO:0000256" key="4">
    <source>
        <dbReference type="ARBA" id="ARBA00007495"/>
    </source>
</evidence>
<evidence type="ECO:0000256" key="12">
    <source>
        <dbReference type="RuleBase" id="RU361174"/>
    </source>
</evidence>
<dbReference type="OrthoDB" id="3055998at2759"/>
<protein>
    <recommendedName>
        <fullName evidence="12">Beta-xylanase</fullName>
        <ecNumber evidence="12">3.2.1.8</ecNumber>
    </recommendedName>
</protein>
<evidence type="ECO:0000256" key="9">
    <source>
        <dbReference type="ARBA" id="ARBA00023295"/>
    </source>
</evidence>
<evidence type="ECO:0000313" key="16">
    <source>
        <dbReference type="Proteomes" id="UP000054144"/>
    </source>
</evidence>
<dbReference type="PANTHER" id="PTHR31490">
    <property type="entry name" value="GLYCOSYL HYDROLASE"/>
    <property type="match status" value="1"/>
</dbReference>
<organism evidence="15 16">
    <name type="scientific">Fistulina hepatica ATCC 64428</name>
    <dbReference type="NCBI Taxonomy" id="1128425"/>
    <lineage>
        <taxon>Eukaryota</taxon>
        <taxon>Fungi</taxon>
        <taxon>Dikarya</taxon>
        <taxon>Basidiomycota</taxon>
        <taxon>Agaricomycotina</taxon>
        <taxon>Agaricomycetes</taxon>
        <taxon>Agaricomycetidae</taxon>
        <taxon>Agaricales</taxon>
        <taxon>Fistulinaceae</taxon>
        <taxon>Fistulina</taxon>
    </lineage>
</organism>
<dbReference type="PROSITE" id="PS51760">
    <property type="entry name" value="GH10_2"/>
    <property type="match status" value="1"/>
</dbReference>
<dbReference type="Gene3D" id="3.20.20.80">
    <property type="entry name" value="Glycosidases"/>
    <property type="match status" value="1"/>
</dbReference>
<keyword evidence="8 12" id="KW-0119">Carbohydrate metabolism</keyword>
<gene>
    <name evidence="15" type="ORF">FISHEDRAFT_54619</name>
</gene>
<dbReference type="InterPro" id="IPR001000">
    <property type="entry name" value="GH10_dom"/>
</dbReference>
<keyword evidence="9 12" id="KW-0326">Glycosidase</keyword>
<evidence type="ECO:0000256" key="8">
    <source>
        <dbReference type="ARBA" id="ARBA00023277"/>
    </source>
</evidence>
<comment type="similarity">
    <text evidence="4 12">Belongs to the glycosyl hydrolase 10 (cellulase F) family.</text>
</comment>
<evidence type="ECO:0000313" key="15">
    <source>
        <dbReference type="EMBL" id="KIY42858.1"/>
    </source>
</evidence>
<evidence type="ECO:0000256" key="2">
    <source>
        <dbReference type="ARBA" id="ARBA00004613"/>
    </source>
</evidence>
<evidence type="ECO:0000256" key="7">
    <source>
        <dbReference type="ARBA" id="ARBA00022801"/>
    </source>
</evidence>
<dbReference type="EC" id="3.2.1.8" evidence="12"/>
<dbReference type="InterPro" id="IPR017853">
    <property type="entry name" value="GH"/>
</dbReference>
<comment type="catalytic activity">
    <reaction evidence="1 12">
        <text>Endohydrolysis of (1-&gt;4)-beta-D-xylosidic linkages in xylans.</text>
        <dbReference type="EC" id="3.2.1.8"/>
    </reaction>
</comment>
<comment type="subcellular location">
    <subcellularLocation>
        <location evidence="2">Secreted</location>
    </subcellularLocation>
</comment>
<feature type="active site" description="Nucleophile" evidence="11">
    <location>
        <position position="259"/>
    </location>
</feature>
<feature type="chain" id="PRO_5002315882" description="Beta-xylanase" evidence="13">
    <location>
        <begin position="25"/>
        <end position="353"/>
    </location>
</feature>
<dbReference type="InterPro" id="IPR044846">
    <property type="entry name" value="GH10"/>
</dbReference>
<dbReference type="GO" id="GO:0005576">
    <property type="term" value="C:extracellular region"/>
    <property type="evidence" value="ECO:0007669"/>
    <property type="project" value="UniProtKB-SubCell"/>
</dbReference>
<keyword evidence="10 12" id="KW-0624">Polysaccharide degradation</keyword>
<comment type="pathway">
    <text evidence="3">Glycan degradation; xylan degradation.</text>
</comment>
<dbReference type="EMBL" id="KN882153">
    <property type="protein sequence ID" value="KIY42858.1"/>
    <property type="molecule type" value="Genomic_DNA"/>
</dbReference>
<dbReference type="SUPFAM" id="SSF51445">
    <property type="entry name" value="(Trans)glycosidases"/>
    <property type="match status" value="1"/>
</dbReference>
<keyword evidence="16" id="KW-1185">Reference proteome</keyword>
<evidence type="ECO:0000256" key="11">
    <source>
        <dbReference type="PROSITE-ProRule" id="PRU10061"/>
    </source>
</evidence>
<accession>A0A0D6ZZ89</accession>
<keyword evidence="5" id="KW-0964">Secreted</keyword>
<dbReference type="Proteomes" id="UP000054144">
    <property type="component" value="Unassembled WGS sequence"/>
</dbReference>
<proteinExistence type="inferred from homology"/>
<dbReference type="InterPro" id="IPR031158">
    <property type="entry name" value="GH10_AS"/>
</dbReference>
<keyword evidence="13" id="KW-0732">Signal</keyword>
<feature type="signal peptide" evidence="13">
    <location>
        <begin position="1"/>
        <end position="24"/>
    </location>
</feature>
<name>A0A0D6ZZ89_9AGAR</name>
<dbReference type="Pfam" id="PF00331">
    <property type="entry name" value="Glyco_hydro_10"/>
    <property type="match status" value="1"/>
</dbReference>
<keyword evidence="6" id="KW-0858">Xylan degradation</keyword>
<dbReference type="PANTHER" id="PTHR31490:SF35">
    <property type="entry name" value="ENDO-1,4-BETA-XYLANASE"/>
    <property type="match status" value="1"/>
</dbReference>
<evidence type="ECO:0000256" key="6">
    <source>
        <dbReference type="ARBA" id="ARBA00022651"/>
    </source>
</evidence>
<dbReference type="PRINTS" id="PR00134">
    <property type="entry name" value="GLHYDRLASE10"/>
</dbReference>
<dbReference type="PROSITE" id="PS00591">
    <property type="entry name" value="GH10_1"/>
    <property type="match status" value="1"/>
</dbReference>
<feature type="domain" description="GH10" evidence="14">
    <location>
        <begin position="20"/>
        <end position="351"/>
    </location>
</feature>
<evidence type="ECO:0000259" key="14">
    <source>
        <dbReference type="PROSITE" id="PS51760"/>
    </source>
</evidence>
<evidence type="ECO:0000256" key="1">
    <source>
        <dbReference type="ARBA" id="ARBA00000681"/>
    </source>
</evidence>
<keyword evidence="7 12" id="KW-0378">Hydrolase</keyword>
<dbReference type="AlphaFoldDB" id="A0A0D6ZZ89"/>
<evidence type="ECO:0000256" key="3">
    <source>
        <dbReference type="ARBA" id="ARBA00004851"/>
    </source>
</evidence>
<evidence type="ECO:0000256" key="10">
    <source>
        <dbReference type="ARBA" id="ARBA00023326"/>
    </source>
</evidence>